<feature type="region of interest" description="Disordered" evidence="1">
    <location>
        <begin position="350"/>
        <end position="402"/>
    </location>
</feature>
<organism evidence="3 4">
    <name type="scientific">Candolleomyces aberdarensis</name>
    <dbReference type="NCBI Taxonomy" id="2316362"/>
    <lineage>
        <taxon>Eukaryota</taxon>
        <taxon>Fungi</taxon>
        <taxon>Dikarya</taxon>
        <taxon>Basidiomycota</taxon>
        <taxon>Agaricomycotina</taxon>
        <taxon>Agaricomycetes</taxon>
        <taxon>Agaricomycetidae</taxon>
        <taxon>Agaricales</taxon>
        <taxon>Agaricineae</taxon>
        <taxon>Psathyrellaceae</taxon>
        <taxon>Candolleomyces</taxon>
    </lineage>
</organism>
<dbReference type="Gene3D" id="2.60.120.260">
    <property type="entry name" value="Galactose-binding domain-like"/>
    <property type="match status" value="1"/>
</dbReference>
<accession>A0A4Q2DW16</accession>
<evidence type="ECO:0000313" key="3">
    <source>
        <dbReference type="EMBL" id="RXW23434.1"/>
    </source>
</evidence>
<dbReference type="EMBL" id="SDEE01000042">
    <property type="protein sequence ID" value="RXW23434.1"/>
    <property type="molecule type" value="Genomic_DNA"/>
</dbReference>
<keyword evidence="2" id="KW-1133">Transmembrane helix</keyword>
<feature type="region of interest" description="Disordered" evidence="1">
    <location>
        <begin position="293"/>
        <end position="337"/>
    </location>
</feature>
<feature type="region of interest" description="Disordered" evidence="1">
    <location>
        <begin position="492"/>
        <end position="584"/>
    </location>
</feature>
<reference evidence="3 4" key="1">
    <citation type="submission" date="2019-01" db="EMBL/GenBank/DDBJ databases">
        <title>Draft genome sequence of Psathyrella aberdarensis IHI B618.</title>
        <authorList>
            <person name="Buettner E."/>
            <person name="Kellner H."/>
        </authorList>
    </citation>
    <scope>NUCLEOTIDE SEQUENCE [LARGE SCALE GENOMIC DNA]</scope>
    <source>
        <strain evidence="3 4">IHI B618</strain>
    </source>
</reference>
<name>A0A4Q2DW16_9AGAR</name>
<comment type="caution">
    <text evidence="3">The sequence shown here is derived from an EMBL/GenBank/DDBJ whole genome shotgun (WGS) entry which is preliminary data.</text>
</comment>
<keyword evidence="2" id="KW-0472">Membrane</keyword>
<dbReference type="OrthoDB" id="3013353at2759"/>
<evidence type="ECO:0000256" key="2">
    <source>
        <dbReference type="SAM" id="Phobius"/>
    </source>
</evidence>
<gene>
    <name evidence="3" type="ORF">EST38_g2417</name>
</gene>
<feature type="transmembrane region" description="Helical" evidence="2">
    <location>
        <begin position="408"/>
        <end position="431"/>
    </location>
</feature>
<sequence length="617" mass="65274">MTEPTRWVIIDDRDSRISYSGDWTAPSGADFNNKGNFGQVYLNTLHASNAEGASFSFRFNGNAARIMGTNDLVLRDGVADIDWDCTLDGRTVSRENYFPYTENNWVFCSFSNLVAGAHTIGVRVKTSGRSFLFDQIQYRPSGTVEGEVVAATRDDADLQYSSGWGPLANVAHNTMVRGSTATFRFTGEFDAFFRVASDTVLILVLSAGTGVSLWAMFPKELPRNPGDATYVLDGGSAVSFTIPGGGDISHYNRRIFGISGLSRGTHSITLQYTSTGGSTPLVVGQFLIEGGTNLRAPAPGSGSGPTTDGTTSAPTSRSSDATTAPLPTTGLPDIVPGASELSSLATSVASANVPGQSDQTFTAVTGGNNSSGGAAAPGENDSSLSGNGGGNGNGDQLGTTSTRSQTPVGAIVGGILGALFLIILVLGLIWYRRRRRIRLQNDFSEFSMTRDGHMQQQSPPPTSHYAAATVPILGEGSEGPSMVSMRAAVPPHPAQQTKRGPVFNSRYISNHDPYRDSTPFADSTQQLIPPADNYNSPPPPSQVQPVLQPLRPVQGQGHSHHQNSGSISTSEAASSGYADSNVSSNRSRAVFHEDSGIRLPAPAAEEVVEYPPMYSYR</sequence>
<feature type="compositionally biased region" description="Polar residues" evidence="1">
    <location>
        <begin position="350"/>
        <end position="365"/>
    </location>
</feature>
<dbReference type="Proteomes" id="UP000290288">
    <property type="component" value="Unassembled WGS sequence"/>
</dbReference>
<keyword evidence="2" id="KW-0812">Transmembrane</keyword>
<evidence type="ECO:0000313" key="4">
    <source>
        <dbReference type="Proteomes" id="UP000290288"/>
    </source>
</evidence>
<protein>
    <submittedName>
        <fullName evidence="3">Uncharacterized protein</fullName>
    </submittedName>
</protein>
<proteinExistence type="predicted"/>
<feature type="compositionally biased region" description="Low complexity" evidence="1">
    <location>
        <begin position="564"/>
        <end position="576"/>
    </location>
</feature>
<evidence type="ECO:0000256" key="1">
    <source>
        <dbReference type="SAM" id="MobiDB-lite"/>
    </source>
</evidence>
<dbReference type="AlphaFoldDB" id="A0A4Q2DW16"/>
<dbReference type="STRING" id="2316362.A0A4Q2DW16"/>
<feature type="compositionally biased region" description="Gly residues" evidence="1">
    <location>
        <begin position="386"/>
        <end position="395"/>
    </location>
</feature>
<feature type="compositionally biased region" description="Low complexity" evidence="1">
    <location>
        <begin position="543"/>
        <end position="554"/>
    </location>
</feature>
<feature type="compositionally biased region" description="Low complexity" evidence="1">
    <location>
        <begin position="296"/>
        <end position="332"/>
    </location>
</feature>
<feature type="compositionally biased region" description="Low complexity" evidence="1">
    <location>
        <begin position="366"/>
        <end position="376"/>
    </location>
</feature>
<keyword evidence="4" id="KW-1185">Reference proteome</keyword>